<dbReference type="InterPro" id="IPR001387">
    <property type="entry name" value="Cro/C1-type_HTH"/>
</dbReference>
<comment type="caution">
    <text evidence="2">The sequence shown here is derived from an EMBL/GenBank/DDBJ whole genome shotgun (WGS) entry which is preliminary data.</text>
</comment>
<dbReference type="EMBL" id="JBHSMS010000026">
    <property type="protein sequence ID" value="MFC5511027.1"/>
    <property type="molecule type" value="Genomic_DNA"/>
</dbReference>
<dbReference type="Proteomes" id="UP001596031">
    <property type="component" value="Unassembled WGS sequence"/>
</dbReference>
<evidence type="ECO:0000313" key="2">
    <source>
        <dbReference type="EMBL" id="MFC5511027.1"/>
    </source>
</evidence>
<reference evidence="3" key="1">
    <citation type="journal article" date="2019" name="Int. J. Syst. Evol. Microbiol.">
        <title>The Global Catalogue of Microorganisms (GCM) 10K type strain sequencing project: providing services to taxonomists for standard genome sequencing and annotation.</title>
        <authorList>
            <consortium name="The Broad Institute Genomics Platform"/>
            <consortium name="The Broad Institute Genome Sequencing Center for Infectious Disease"/>
            <person name="Wu L."/>
            <person name="Ma J."/>
        </authorList>
    </citation>
    <scope>NUCLEOTIDE SEQUENCE [LARGE SCALE GENOMIC DNA]</scope>
    <source>
        <strain evidence="3">CCUG 38813</strain>
    </source>
</reference>
<evidence type="ECO:0000259" key="1">
    <source>
        <dbReference type="Pfam" id="PF13443"/>
    </source>
</evidence>
<evidence type="ECO:0000313" key="3">
    <source>
        <dbReference type="Proteomes" id="UP001596031"/>
    </source>
</evidence>
<proteinExistence type="predicted"/>
<name>A0ABW0PHF0_9BURK</name>
<organism evidence="2 3">
    <name type="scientific">Massilia jejuensis</name>
    <dbReference type="NCBI Taxonomy" id="648894"/>
    <lineage>
        <taxon>Bacteria</taxon>
        <taxon>Pseudomonadati</taxon>
        <taxon>Pseudomonadota</taxon>
        <taxon>Betaproteobacteria</taxon>
        <taxon>Burkholderiales</taxon>
        <taxon>Oxalobacteraceae</taxon>
        <taxon>Telluria group</taxon>
        <taxon>Massilia</taxon>
    </lineage>
</organism>
<protein>
    <submittedName>
        <fullName evidence="2">Helix-turn-helix domain-containing protein</fullName>
    </submittedName>
</protein>
<accession>A0ABW0PHF0</accession>
<keyword evidence="3" id="KW-1185">Reference proteome</keyword>
<dbReference type="RefSeq" id="WP_379719157.1">
    <property type="nucleotide sequence ID" value="NZ_JBHSMS010000026.1"/>
</dbReference>
<feature type="domain" description="HTH cro/C1-type" evidence="1">
    <location>
        <begin position="1"/>
        <end position="59"/>
    </location>
</feature>
<dbReference type="Pfam" id="PF13443">
    <property type="entry name" value="HTH_26"/>
    <property type="match status" value="1"/>
</dbReference>
<sequence>MTERSIRSAAALRRLLLETGVEISDAQLLRIIDNKTPRVNMEVLNGMLNVLDCSVHELFGEAPLRPETTGEQHA</sequence>
<gene>
    <name evidence="2" type="ORF">ACFPOU_07800</name>
</gene>